<feature type="region of interest" description="Disordered" evidence="1">
    <location>
        <begin position="470"/>
        <end position="496"/>
    </location>
</feature>
<dbReference type="AlphaFoldDB" id="A0AAN7DA89"/>
<feature type="region of interest" description="Disordered" evidence="1">
    <location>
        <begin position="120"/>
        <end position="278"/>
    </location>
</feature>
<feature type="compositionally biased region" description="Polar residues" evidence="1">
    <location>
        <begin position="221"/>
        <end position="232"/>
    </location>
</feature>
<feature type="region of interest" description="Disordered" evidence="1">
    <location>
        <begin position="559"/>
        <end position="630"/>
    </location>
</feature>
<feature type="compositionally biased region" description="Polar residues" evidence="1">
    <location>
        <begin position="266"/>
        <end position="278"/>
    </location>
</feature>
<evidence type="ECO:0000256" key="1">
    <source>
        <dbReference type="SAM" id="MobiDB-lite"/>
    </source>
</evidence>
<feature type="compositionally biased region" description="Polar residues" evidence="1">
    <location>
        <begin position="144"/>
        <end position="154"/>
    </location>
</feature>
<comment type="caution">
    <text evidence="2">The sequence shown here is derived from an EMBL/GenBank/DDBJ whole genome shotgun (WGS) entry which is preliminary data.</text>
</comment>
<feature type="compositionally biased region" description="Polar residues" evidence="1">
    <location>
        <begin position="165"/>
        <end position="176"/>
    </location>
</feature>
<dbReference type="Proteomes" id="UP001304243">
    <property type="component" value="Unassembled WGS sequence"/>
</dbReference>
<feature type="compositionally biased region" description="Basic and acidic residues" evidence="1">
    <location>
        <begin position="414"/>
        <end position="426"/>
    </location>
</feature>
<dbReference type="RefSeq" id="XP_064679485.1">
    <property type="nucleotide sequence ID" value="XM_064822885.1"/>
</dbReference>
<feature type="region of interest" description="Disordered" evidence="1">
    <location>
        <begin position="407"/>
        <end position="431"/>
    </location>
</feature>
<dbReference type="EMBL" id="JASEJX010000021">
    <property type="protein sequence ID" value="KAK4512819.1"/>
    <property type="molecule type" value="Genomic_DNA"/>
</dbReference>
<feature type="compositionally biased region" description="Low complexity" evidence="1">
    <location>
        <begin position="123"/>
        <end position="135"/>
    </location>
</feature>
<keyword evidence="3" id="KW-1185">Reference proteome</keyword>
<feature type="region of interest" description="Disordered" evidence="1">
    <location>
        <begin position="752"/>
        <end position="781"/>
    </location>
</feature>
<name>A0AAN7DA89_9FUNG</name>
<accession>A0AAN7DA89</accession>
<feature type="region of interest" description="Disordered" evidence="1">
    <location>
        <begin position="354"/>
        <end position="394"/>
    </location>
</feature>
<feature type="compositionally biased region" description="Polar residues" evidence="1">
    <location>
        <begin position="470"/>
        <end position="481"/>
    </location>
</feature>
<feature type="compositionally biased region" description="Polar residues" evidence="1">
    <location>
        <begin position="692"/>
        <end position="701"/>
    </location>
</feature>
<protein>
    <submittedName>
        <fullName evidence="2">Uncharacterized protein</fullName>
    </submittedName>
</protein>
<evidence type="ECO:0000313" key="2">
    <source>
        <dbReference type="EMBL" id="KAK4512819.1"/>
    </source>
</evidence>
<feature type="compositionally biased region" description="Polar residues" evidence="1">
    <location>
        <begin position="582"/>
        <end position="598"/>
    </location>
</feature>
<feature type="compositionally biased region" description="Low complexity" evidence="1">
    <location>
        <begin position="754"/>
        <end position="769"/>
    </location>
</feature>
<dbReference type="GeneID" id="89947229"/>
<feature type="compositionally biased region" description="Basic and acidic residues" evidence="1">
    <location>
        <begin position="179"/>
        <end position="188"/>
    </location>
</feature>
<organism evidence="2 3">
    <name type="scientific">Mucor velutinosus</name>
    <dbReference type="NCBI Taxonomy" id="708070"/>
    <lineage>
        <taxon>Eukaryota</taxon>
        <taxon>Fungi</taxon>
        <taxon>Fungi incertae sedis</taxon>
        <taxon>Mucoromycota</taxon>
        <taxon>Mucoromycotina</taxon>
        <taxon>Mucoromycetes</taxon>
        <taxon>Mucorales</taxon>
        <taxon>Mucorineae</taxon>
        <taxon>Mucoraceae</taxon>
        <taxon>Mucor</taxon>
    </lineage>
</organism>
<feature type="region of interest" description="Disordered" evidence="1">
    <location>
        <begin position="643"/>
        <end position="703"/>
    </location>
</feature>
<feature type="region of interest" description="Disordered" evidence="1">
    <location>
        <begin position="307"/>
        <end position="330"/>
    </location>
</feature>
<feature type="compositionally biased region" description="Low complexity" evidence="1">
    <location>
        <begin position="673"/>
        <end position="682"/>
    </location>
</feature>
<evidence type="ECO:0000313" key="3">
    <source>
        <dbReference type="Proteomes" id="UP001304243"/>
    </source>
</evidence>
<proteinExistence type="predicted"/>
<sequence length="900" mass="102907">MSYTVNSCSSFDTNDYIDLDTALVQEELRSLGATPETIDYNNDNYRISFKNMDARETARLRDSLVTPMSSYSINMRSMSKTPVDSCAESVALFKNLANNDHIDLVSSDLKDFMDNSDLDDLISRPSSRPNASASPLQPYRHSVNGLTSSRLSNHNRAEQKKHQETTSAGTASTLLQKLSEPHQQHRQYDPQNNEVEPSAPLRHTNHDGYSNPVTHTHKPTRSSINDSANTNKYELPMSVLEKPKSRAMQSILSKRRSIDSDGLKRLQQNDVEPTSNDSKLLSKRHSMMSIGEYEPAPVRSKLPTTVQRRNSNLQQPAISTATLKRRNSNMQQPITATAPLQRRNSNLQQSVLPKISTHRRNSNNVHPPAESEVLPERRNSKTQQQAQSDRRRWSSYILDPSVVVENQVPQKEMAAPERTSRQEPRKLLNRRSMLLPSSARRYSREEEVYEAPTISQRQASREQDVYASKTSPPIHAQSTAENVRRRHTLSASDKRASIGQLPRHTVDKRASLNLTTSRVHAAIGEDEHDQFDDVPQVQHRRLLNNDKRLLQVKTSSYERSIEEPNRYRSKLRNPLNNREYESQLSSSLRTTVLSNSKHASPREYQQHTTRLSKRSELQLQPSRDEAVRYRHEPSDLVHSQAYEYEQTDEEPIAPPPRYMSRGLGEQRHNQLPTTTVTASTTTQQRRNRALSAPSNHQQATDKPSLMPVPVRYRKHSNNSISRYTSVPENAGLTSFSPPREARLYPEEIIQVEASRSSGGLSNSTTSSSHSSDKYYDPPTPPTSAVITTHSNHGKRRSVPVMNASIIDEQVRKTENRYSGYLARIKKDTTMTEQEDISSSRRLLPRRQRVISEDNENYRQQLEERKRLHQRQVYRDKETEDVISSAKHLLLMVKERRNRAH</sequence>
<gene>
    <name evidence="2" type="ORF">ATC70_003527</name>
</gene>
<reference evidence="2 3" key="1">
    <citation type="submission" date="2022-11" db="EMBL/GenBank/DDBJ databases">
        <title>Mucor velutinosus strain NIH1002 WGS.</title>
        <authorList>
            <person name="Subramanian P."/>
            <person name="Mullikin J.C."/>
            <person name="Segre J.A."/>
            <person name="Zelazny A.M."/>
        </authorList>
    </citation>
    <scope>NUCLEOTIDE SEQUENCE [LARGE SCALE GENOMIC DNA]</scope>
    <source>
        <strain evidence="2 3">NIH1002</strain>
    </source>
</reference>
<feature type="compositionally biased region" description="Basic and acidic residues" evidence="1">
    <location>
        <begin position="155"/>
        <end position="164"/>
    </location>
</feature>